<dbReference type="AlphaFoldDB" id="C0PN67"/>
<proteinExistence type="evidence at transcript level"/>
<dbReference type="GeneID" id="100279159"/>
<reference evidence="2" key="2">
    <citation type="submission" date="2012-06" db="EMBL/GenBank/DDBJ databases">
        <authorList>
            <person name="Yu Y."/>
            <person name="Currie J."/>
            <person name="Lomeli R."/>
            <person name="Angelova A."/>
            <person name="Collura K."/>
            <person name="Wissotski M."/>
            <person name="Campos D."/>
            <person name="Kudrna D."/>
            <person name="Golser W."/>
            <person name="Ashely E."/>
            <person name="Descour A."/>
            <person name="Fernandes J."/>
            <person name="Soderlund C."/>
            <person name="Walbot V."/>
        </authorList>
    </citation>
    <scope>NUCLEOTIDE SEQUENCE</scope>
    <source>
        <strain evidence="2">B73</strain>
    </source>
</reference>
<dbReference type="KEGG" id="zma:100279159"/>
<dbReference type="RefSeq" id="NP_001145662.2">
    <property type="nucleotide sequence ID" value="NM_001152190.2"/>
</dbReference>
<feature type="region of interest" description="Disordered" evidence="1">
    <location>
        <begin position="85"/>
        <end position="146"/>
    </location>
</feature>
<accession>C0PN67</accession>
<name>C0PN67_MAIZE</name>
<evidence type="ECO:0000256" key="1">
    <source>
        <dbReference type="SAM" id="MobiDB-lite"/>
    </source>
</evidence>
<evidence type="ECO:0000313" key="2">
    <source>
        <dbReference type="EMBL" id="ACN36633.1"/>
    </source>
</evidence>
<organism evidence="2">
    <name type="scientific">Zea mays</name>
    <name type="common">Maize</name>
    <dbReference type="NCBI Taxonomy" id="4577"/>
    <lineage>
        <taxon>Eukaryota</taxon>
        <taxon>Viridiplantae</taxon>
        <taxon>Streptophyta</taxon>
        <taxon>Embryophyta</taxon>
        <taxon>Tracheophyta</taxon>
        <taxon>Spermatophyta</taxon>
        <taxon>Magnoliopsida</taxon>
        <taxon>Liliopsida</taxon>
        <taxon>Poales</taxon>
        <taxon>Poaceae</taxon>
        <taxon>PACMAD clade</taxon>
        <taxon>Panicoideae</taxon>
        <taxon>Andropogonodae</taxon>
        <taxon>Andropogoneae</taxon>
        <taxon>Tripsacinae</taxon>
        <taxon>Zea</taxon>
    </lineage>
</organism>
<dbReference type="EMBL" id="BT069736">
    <property type="protein sequence ID" value="ACN36633.1"/>
    <property type="molecule type" value="mRNA"/>
</dbReference>
<sequence>MVGLLDRSTSLHTTADRPIQARKQPAMWKWLLLWCPPPPPPPPPPETRWWWMMPWTRRKWSTPQGMVMAPFCSKPYSSSAALSSATKSGCVRYPTGTTNRSSSSSSSLWPPPAGPTTRTAIHPLGGIDDPDPPPSDGADECCFFSR</sequence>
<protein>
    <submittedName>
        <fullName evidence="2">Uncharacterized protein</fullName>
    </submittedName>
</protein>
<reference evidence="2" key="1">
    <citation type="journal article" date="2009" name="PLoS Genet.">
        <title>Sequencing, mapping, and analysis of 27,455 maize full-length cDNAs.</title>
        <authorList>
            <person name="Soderlund C."/>
            <person name="Descour A."/>
            <person name="Kudrna D."/>
            <person name="Bomhoff M."/>
            <person name="Boyd L."/>
            <person name="Currie J."/>
            <person name="Angelova A."/>
            <person name="Collura K."/>
            <person name="Wissotski M."/>
            <person name="Ashley E."/>
            <person name="Morrow D."/>
            <person name="Fernandes J."/>
            <person name="Walbot V."/>
            <person name="Yu Y."/>
        </authorList>
    </citation>
    <scope>NUCLEOTIDE SEQUENCE</scope>
    <source>
        <strain evidence="2">B73</strain>
    </source>
</reference>